<evidence type="ECO:0000256" key="4">
    <source>
        <dbReference type="RuleBase" id="RU003858"/>
    </source>
</evidence>
<dbReference type="Gene3D" id="1.20.5.110">
    <property type="match status" value="1"/>
</dbReference>
<dbReference type="SMART" id="SM00397">
    <property type="entry name" value="t_SNARE"/>
    <property type="match status" value="1"/>
</dbReference>
<reference evidence="7" key="1">
    <citation type="submission" date="2020-11" db="EMBL/GenBank/DDBJ databases">
        <title>Barnacle with a root-like body: structural and transcriptomic signatures of the interna, endoparasitic structure of the parasitic barnacle Sacculina yatsui.</title>
        <authorList>
            <person name="Wong Y.H."/>
            <person name="Okano K."/>
        </authorList>
    </citation>
    <scope>NUCLEOTIDE SEQUENCE</scope>
    <source>
        <tissue evidence="7">Endoparasitic structure interna</tissue>
    </source>
</reference>
<dbReference type="GO" id="GO:0031201">
    <property type="term" value="C:SNARE complex"/>
    <property type="evidence" value="ECO:0007669"/>
    <property type="project" value="TreeGrafter"/>
</dbReference>
<evidence type="ECO:0000256" key="2">
    <source>
        <dbReference type="ARBA" id="ARBA00009063"/>
    </source>
</evidence>
<dbReference type="CDD" id="cd15847">
    <property type="entry name" value="SNARE_syntaxin7_like"/>
    <property type="match status" value="1"/>
</dbReference>
<name>A0A8K1VCG0_9CRUS</name>
<dbReference type="AlphaFoldDB" id="A0A8K1VCG0"/>
<comment type="subcellular location">
    <subcellularLocation>
        <location evidence="1">Membrane</location>
        <topology evidence="1">Single-pass type IV membrane protein</topology>
    </subcellularLocation>
</comment>
<evidence type="ECO:0000256" key="1">
    <source>
        <dbReference type="ARBA" id="ARBA00004211"/>
    </source>
</evidence>
<dbReference type="InterPro" id="IPR006012">
    <property type="entry name" value="Syntaxin/epimorphin_CS"/>
</dbReference>
<evidence type="ECO:0000256" key="3">
    <source>
        <dbReference type="ARBA" id="ARBA00022775"/>
    </source>
</evidence>
<proteinExistence type="evidence at transcript level"/>
<dbReference type="Pfam" id="PF05739">
    <property type="entry name" value="SNARE"/>
    <property type="match status" value="1"/>
</dbReference>
<dbReference type="Gene3D" id="1.20.58.70">
    <property type="match status" value="1"/>
</dbReference>
<keyword evidence="3" id="KW-0813">Transport</keyword>
<accession>A0A8K1VCG0</accession>
<dbReference type="InterPro" id="IPR006011">
    <property type="entry name" value="Syntaxin_N"/>
</dbReference>
<organism evidence="7">
    <name type="scientific">Parasacculina yatsui</name>
    <dbReference type="NCBI Taxonomy" id="2836420"/>
    <lineage>
        <taxon>Eukaryota</taxon>
        <taxon>Metazoa</taxon>
        <taxon>Ecdysozoa</taxon>
        <taxon>Arthropoda</taxon>
        <taxon>Crustacea</taxon>
        <taxon>Multicrustacea</taxon>
        <taxon>Cirripedia</taxon>
        <taxon>Rhizocephala</taxon>
        <taxon>Polyascidae</taxon>
        <taxon>Parasacculina</taxon>
    </lineage>
</organism>
<evidence type="ECO:0000313" key="7">
    <source>
        <dbReference type="EMBL" id="UEK51383.1"/>
    </source>
</evidence>
<keyword evidence="5" id="KW-0812">Transmembrane</keyword>
<dbReference type="PANTHER" id="PTHR19957:SF411">
    <property type="entry name" value="LD23667P"/>
    <property type="match status" value="1"/>
</dbReference>
<dbReference type="GO" id="GO:0006836">
    <property type="term" value="P:neurotransmitter transport"/>
    <property type="evidence" value="ECO:0007669"/>
    <property type="project" value="UniProtKB-KW"/>
</dbReference>
<keyword evidence="3" id="KW-0532">Neurotransmitter transport</keyword>
<feature type="transmembrane region" description="Helical" evidence="5">
    <location>
        <begin position="238"/>
        <end position="257"/>
    </location>
</feature>
<protein>
    <submittedName>
        <fullName evidence="7">Syntaxin 7-like protein</fullName>
    </submittedName>
</protein>
<evidence type="ECO:0000256" key="5">
    <source>
        <dbReference type="SAM" id="Phobius"/>
    </source>
</evidence>
<dbReference type="FunFam" id="1.20.58.70:FF:000006">
    <property type="entry name" value="Syntaxin 7"/>
    <property type="match status" value="1"/>
</dbReference>
<dbReference type="SMART" id="SM00503">
    <property type="entry name" value="SynN"/>
    <property type="match status" value="1"/>
</dbReference>
<dbReference type="GO" id="GO:0000149">
    <property type="term" value="F:SNARE binding"/>
    <property type="evidence" value="ECO:0007669"/>
    <property type="project" value="TreeGrafter"/>
</dbReference>
<sequence length="260" mass="29579">MDSYQSGESAREAEFQRLSQTVSSNIQKIIQNVSSMQRMVRQLGTPQDNESLRSQLHQIQHYTNQLAKDTHRSCRELDALSPPTAPSTQRQWKLQRERLTNDFTSALTNFQAAQRSAAECEREEMRRARAESASRIFDDPAAPTVQPRTDLLQDQVVADEEERIRGLRERESAVRQLEDDIRDVNQIFRDLATMVHDQGEVIDSIEAHVEETHGSVQQGTQQLSRASDYQNRARRKKLCLLVVGVVVLAIIIAIVVSNSN</sequence>
<keyword evidence="5" id="KW-0472">Membrane</keyword>
<dbReference type="PROSITE" id="PS50192">
    <property type="entry name" value="T_SNARE"/>
    <property type="match status" value="1"/>
</dbReference>
<dbReference type="EMBL" id="MW291987">
    <property type="protein sequence ID" value="UEK51383.1"/>
    <property type="molecule type" value="mRNA"/>
</dbReference>
<dbReference type="GO" id="GO:0008021">
    <property type="term" value="C:synaptic vesicle"/>
    <property type="evidence" value="ECO:0007669"/>
    <property type="project" value="TreeGrafter"/>
</dbReference>
<dbReference type="GO" id="GO:0006906">
    <property type="term" value="P:vesicle fusion"/>
    <property type="evidence" value="ECO:0007669"/>
    <property type="project" value="TreeGrafter"/>
</dbReference>
<dbReference type="InterPro" id="IPR010989">
    <property type="entry name" value="SNARE"/>
</dbReference>
<dbReference type="SUPFAM" id="SSF47661">
    <property type="entry name" value="t-snare proteins"/>
    <property type="match status" value="1"/>
</dbReference>
<dbReference type="GO" id="GO:0006886">
    <property type="term" value="P:intracellular protein transport"/>
    <property type="evidence" value="ECO:0007669"/>
    <property type="project" value="InterPro"/>
</dbReference>
<evidence type="ECO:0000259" key="6">
    <source>
        <dbReference type="PROSITE" id="PS50192"/>
    </source>
</evidence>
<comment type="similarity">
    <text evidence="2 4">Belongs to the syntaxin family.</text>
</comment>
<dbReference type="InterPro" id="IPR045242">
    <property type="entry name" value="Syntaxin"/>
</dbReference>
<dbReference type="GO" id="GO:0005484">
    <property type="term" value="F:SNAP receptor activity"/>
    <property type="evidence" value="ECO:0007669"/>
    <property type="project" value="InterPro"/>
</dbReference>
<dbReference type="InterPro" id="IPR000727">
    <property type="entry name" value="T_SNARE_dom"/>
</dbReference>
<feature type="domain" description="T-SNARE coiled-coil homology" evidence="6">
    <location>
        <begin position="168"/>
        <end position="226"/>
    </location>
</feature>
<dbReference type="PROSITE" id="PS00914">
    <property type="entry name" value="SYNTAXIN"/>
    <property type="match status" value="1"/>
</dbReference>
<keyword evidence="5" id="KW-1133">Transmembrane helix</keyword>
<dbReference type="PANTHER" id="PTHR19957">
    <property type="entry name" value="SYNTAXIN"/>
    <property type="match status" value="1"/>
</dbReference>
<dbReference type="GO" id="GO:0048278">
    <property type="term" value="P:vesicle docking"/>
    <property type="evidence" value="ECO:0007669"/>
    <property type="project" value="TreeGrafter"/>
</dbReference>
<dbReference type="Pfam" id="PF14523">
    <property type="entry name" value="Syntaxin_2"/>
    <property type="match status" value="1"/>
</dbReference>
<dbReference type="FunFam" id="1.20.5.110:FF:000059">
    <property type="entry name" value="Related to syntaxin 12"/>
    <property type="match status" value="1"/>
</dbReference>